<name>A0ABT5B7U0_9BACT</name>
<proteinExistence type="predicted"/>
<keyword evidence="4" id="KW-1185">Reference proteome</keyword>
<feature type="region of interest" description="Disordered" evidence="1">
    <location>
        <begin position="1"/>
        <end position="22"/>
    </location>
</feature>
<organism evidence="3 4">
    <name type="scientific">Nannocystis radixulma</name>
    <dbReference type="NCBI Taxonomy" id="2995305"/>
    <lineage>
        <taxon>Bacteria</taxon>
        <taxon>Pseudomonadati</taxon>
        <taxon>Myxococcota</taxon>
        <taxon>Polyangia</taxon>
        <taxon>Nannocystales</taxon>
        <taxon>Nannocystaceae</taxon>
        <taxon>Nannocystis</taxon>
    </lineage>
</organism>
<accession>A0ABT5B7U0</accession>
<evidence type="ECO:0000313" key="3">
    <source>
        <dbReference type="EMBL" id="MDC0670186.1"/>
    </source>
</evidence>
<dbReference type="Gene3D" id="2.130.10.10">
    <property type="entry name" value="YVTN repeat-like/Quinoprotein amine dehydrogenase"/>
    <property type="match status" value="1"/>
</dbReference>
<dbReference type="Proteomes" id="UP001217838">
    <property type="component" value="Unassembled WGS sequence"/>
</dbReference>
<evidence type="ECO:0000313" key="4">
    <source>
        <dbReference type="Proteomes" id="UP001217838"/>
    </source>
</evidence>
<dbReference type="InterPro" id="IPR002372">
    <property type="entry name" value="PQQ_rpt_dom"/>
</dbReference>
<sequence>MATTEVATTDALPTTGEPGCPAQPSGTLLWSTVMELEEDDLFVPNTLAAVSDGRIAFGGTRFSEDWHDGLLWFGEDGTQQGWTLATKPIKWGLVHANLRVLPDDSLLFMLENHDGDPVEDAWPNLVHFAPDGAELARVDIDDGRIADAYDFELLGDRVVLSGVEETPAALLVAMADLATGAVIWETELIASAMKNRVAVGPGGEIVVGDGRRGPDGYFKVWRLDPASGAVAWEADLMFPEPDAELADLVATPDGRAIAVAFRKNEDHTDGSLVAAALALDSGAEQWRTEVAVTTDDGLPFLNRVLVDGDALTLPVTRDAIFVDGPPIVEVSRLSFTGALLGTSTLPIPADQIGSFTHVPARGRCGELLLFQDGMDWRLMAFAP</sequence>
<dbReference type="InterPro" id="IPR015943">
    <property type="entry name" value="WD40/YVTN_repeat-like_dom_sf"/>
</dbReference>
<dbReference type="EMBL" id="JAQNDN010000010">
    <property type="protein sequence ID" value="MDC0670186.1"/>
    <property type="molecule type" value="Genomic_DNA"/>
</dbReference>
<dbReference type="Pfam" id="PF13360">
    <property type="entry name" value="PQQ_2"/>
    <property type="match status" value="1"/>
</dbReference>
<feature type="domain" description="Pyrrolo-quinoline quinone repeat" evidence="2">
    <location>
        <begin position="172"/>
        <end position="290"/>
    </location>
</feature>
<reference evidence="3 4" key="1">
    <citation type="submission" date="2022-11" db="EMBL/GenBank/DDBJ databases">
        <title>Minimal conservation of predation-associated metabolite biosynthetic gene clusters underscores biosynthetic potential of Myxococcota including descriptions for ten novel species: Archangium lansinium sp. nov., Myxococcus landrumus sp. nov., Nannocystis bai.</title>
        <authorList>
            <person name="Ahearne A."/>
            <person name="Stevens C."/>
            <person name="Dowd S."/>
        </authorList>
    </citation>
    <scope>NUCLEOTIDE SEQUENCE [LARGE SCALE GENOMIC DNA]</scope>
    <source>
        <strain evidence="3 4">NCELM</strain>
    </source>
</reference>
<evidence type="ECO:0000259" key="2">
    <source>
        <dbReference type="Pfam" id="PF13360"/>
    </source>
</evidence>
<evidence type="ECO:0000256" key="1">
    <source>
        <dbReference type="SAM" id="MobiDB-lite"/>
    </source>
</evidence>
<protein>
    <submittedName>
        <fullName evidence="3">PQQ-binding-like beta-propeller repeat protein</fullName>
    </submittedName>
</protein>
<gene>
    <name evidence="3" type="ORF">POL58_20700</name>
</gene>
<comment type="caution">
    <text evidence="3">The sequence shown here is derived from an EMBL/GenBank/DDBJ whole genome shotgun (WGS) entry which is preliminary data.</text>
</comment>
<dbReference type="RefSeq" id="WP_272000006.1">
    <property type="nucleotide sequence ID" value="NZ_JAQNDN010000010.1"/>
</dbReference>
<dbReference type="SUPFAM" id="SSF69304">
    <property type="entry name" value="Tricorn protease N-terminal domain"/>
    <property type="match status" value="1"/>
</dbReference>